<dbReference type="SUPFAM" id="SSF56112">
    <property type="entry name" value="Protein kinase-like (PK-like)"/>
    <property type="match status" value="1"/>
</dbReference>
<dbReference type="PROSITE" id="PS50011">
    <property type="entry name" value="PROTEIN_KINASE_DOM"/>
    <property type="match status" value="1"/>
</dbReference>
<dbReference type="SMART" id="SM00220">
    <property type="entry name" value="S_TKc"/>
    <property type="match status" value="1"/>
</dbReference>
<feature type="domain" description="Protein kinase" evidence="2">
    <location>
        <begin position="1"/>
        <end position="280"/>
    </location>
</feature>
<keyword evidence="4" id="KW-1185">Reference proteome</keyword>
<comment type="caution">
    <text evidence="3">The sequence shown here is derived from an EMBL/GenBank/DDBJ whole genome shotgun (WGS) entry which is preliminary data.</text>
</comment>
<protein>
    <submittedName>
        <fullName evidence="3">BRL2 protein</fullName>
    </submittedName>
</protein>
<dbReference type="InterPro" id="IPR000719">
    <property type="entry name" value="Prot_kinase_dom"/>
</dbReference>
<evidence type="ECO:0000259" key="2">
    <source>
        <dbReference type="PROSITE" id="PS50011"/>
    </source>
</evidence>
<dbReference type="CDD" id="cd00060">
    <property type="entry name" value="FHA"/>
    <property type="match status" value="1"/>
</dbReference>
<evidence type="ECO:0000313" key="3">
    <source>
        <dbReference type="EMBL" id="CAE7309741.1"/>
    </source>
</evidence>
<dbReference type="InterPro" id="IPR008984">
    <property type="entry name" value="SMAD_FHA_dom_sf"/>
</dbReference>
<proteinExistence type="predicted"/>
<dbReference type="PANTHER" id="PTHR46146:SF9">
    <property type="entry name" value="OS06G0151700 PROTEIN"/>
    <property type="match status" value="1"/>
</dbReference>
<organism evidence="3 4">
    <name type="scientific">Symbiodinium pilosum</name>
    <name type="common">Dinoflagellate</name>
    <dbReference type="NCBI Taxonomy" id="2952"/>
    <lineage>
        <taxon>Eukaryota</taxon>
        <taxon>Sar</taxon>
        <taxon>Alveolata</taxon>
        <taxon>Dinophyceae</taxon>
        <taxon>Suessiales</taxon>
        <taxon>Symbiodiniaceae</taxon>
        <taxon>Symbiodinium</taxon>
    </lineage>
</organism>
<dbReference type="Gene3D" id="1.10.510.10">
    <property type="entry name" value="Transferase(Phosphotransferase) domain 1"/>
    <property type="match status" value="1"/>
</dbReference>
<dbReference type="GO" id="GO:0005524">
    <property type="term" value="F:ATP binding"/>
    <property type="evidence" value="ECO:0007669"/>
    <property type="project" value="InterPro"/>
</dbReference>
<sequence length="930" mass="101278">MPGGFGTHSCHQDGSDVAIKAIDLSILVGKGECPEDAGFEDEVQLLSKFRHPHLVTLLGWGHQGLGRYLVYEFLSGGDVFQRLHQCHCGQRSFPWHERLSVLLDAASGLSHMHNATPKAFHRDIKSANILLDRHGTAKLADFGLSCVSKHGATNITVKTVGGTPGYKCPLYERSRRCTESSEVYSFGMVMLEVLTGLDPSAKDASAPRGIVFPIAQTVAPNTPGALQRLLRSVDSTASWPRNLFEELAPLALQSVCCPDEERRPTFVELVRLLKSSVERFPGGCSLERVDVTQASACSDIDVSGGAVARAQSATQACPLRKPSSRCRLRPGCAAPNTKQPSPDEIHRSVSKASARDPAASFVLELLESVGCHPEELPVDQRWFALSPDDEGHLSAGVGRHLQGRLFEAWLPNPQRACISRIALEISWSIESADTAVLTSRGTNPLLVDGKLVSRGQTASLRIGSEIAFKYEMHVLLLFRFTALEDSLLTPQWSEKWSVQLTEEELRLAQRGGATALSGAHGLADAVVRLNSATGEASQFGAVTISSGSTHHLLYRKKQKEATLAQCGLGNGSCKNTAVQNVPAWTFAVEAGLPEASIPEDSALLLSCIQAEVLNTVQLTDLPSSLREVRLQHGRNFVGRHYQQHLFEALLRPLERLNVSGCHLCLDVSEHSALVTNLSSTLEFFVEKEHVPKDRSAQLQDGQVLSFAKRNGAEFSRLLDFQVKGRATARYNSRLGSVAADGAAESTADHAWHADGSSQPTARLSSQGLSTGKMLEGEAGKAHCGEVFAEDPGASTSPAVILELSGAGTKDLPVEKRRLGPMTLRKGPWIMGRRHQREFLQTVVKEECIDFVSRDHFAIAFEDDAFFLLALSQNRIWLDSSKTLSTRSLQRDEMQQLRPGDHILLGTSEAGTADSLRLCWRFKLAEPESIS</sequence>
<dbReference type="OrthoDB" id="1714095at2759"/>
<dbReference type="SUPFAM" id="SSF49879">
    <property type="entry name" value="SMAD/FHA domain"/>
    <property type="match status" value="2"/>
</dbReference>
<evidence type="ECO:0000313" key="4">
    <source>
        <dbReference type="Proteomes" id="UP000649617"/>
    </source>
</evidence>
<accession>A0A812N9Q8</accession>
<dbReference type="PANTHER" id="PTHR46146">
    <property type="entry name" value="SERINE/THREONINE-PROTEIN KINASE-LIKE PROTEIN CCR4"/>
    <property type="match status" value="1"/>
</dbReference>
<dbReference type="Gene3D" id="2.60.200.20">
    <property type="match status" value="2"/>
</dbReference>
<name>A0A812N9Q8_SYMPI</name>
<gene>
    <name evidence="3" type="primary">BRL2</name>
    <name evidence="3" type="ORF">SPIL2461_LOCUS7014</name>
</gene>
<feature type="region of interest" description="Disordered" evidence="1">
    <location>
        <begin position="748"/>
        <end position="767"/>
    </location>
</feature>
<dbReference type="InterPro" id="IPR011009">
    <property type="entry name" value="Kinase-like_dom_sf"/>
</dbReference>
<dbReference type="EMBL" id="CAJNIZ010011001">
    <property type="protein sequence ID" value="CAE7309741.1"/>
    <property type="molecule type" value="Genomic_DNA"/>
</dbReference>
<dbReference type="AlphaFoldDB" id="A0A812N9Q8"/>
<feature type="compositionally biased region" description="Polar residues" evidence="1">
    <location>
        <begin position="755"/>
        <end position="767"/>
    </location>
</feature>
<dbReference type="Pfam" id="PF00069">
    <property type="entry name" value="Pkinase"/>
    <property type="match status" value="1"/>
</dbReference>
<dbReference type="GO" id="GO:0004672">
    <property type="term" value="F:protein kinase activity"/>
    <property type="evidence" value="ECO:0007669"/>
    <property type="project" value="InterPro"/>
</dbReference>
<evidence type="ECO:0000256" key="1">
    <source>
        <dbReference type="SAM" id="MobiDB-lite"/>
    </source>
</evidence>
<dbReference type="Proteomes" id="UP000649617">
    <property type="component" value="Unassembled WGS sequence"/>
</dbReference>
<reference evidence="3" key="1">
    <citation type="submission" date="2021-02" db="EMBL/GenBank/DDBJ databases">
        <authorList>
            <person name="Dougan E. K."/>
            <person name="Rhodes N."/>
            <person name="Thang M."/>
            <person name="Chan C."/>
        </authorList>
    </citation>
    <scope>NUCLEOTIDE SEQUENCE</scope>
</reference>